<dbReference type="NCBIfam" id="NF003768">
    <property type="entry name" value="PRK05365.1"/>
    <property type="match status" value="1"/>
</dbReference>
<dbReference type="InterPro" id="IPR000415">
    <property type="entry name" value="Nitroreductase-like"/>
</dbReference>
<dbReference type="HAMAP" id="MF_01204">
    <property type="entry name" value="Oxidoreductase_RutE_HadB"/>
    <property type="match status" value="1"/>
</dbReference>
<dbReference type="OrthoDB" id="9784375at2"/>
<organism evidence="7 8">
    <name type="scientific">Hyphomonas jannaschiana VP2</name>
    <dbReference type="NCBI Taxonomy" id="1280952"/>
    <lineage>
        <taxon>Bacteria</taxon>
        <taxon>Pseudomonadati</taxon>
        <taxon>Pseudomonadota</taxon>
        <taxon>Alphaproteobacteria</taxon>
        <taxon>Hyphomonadales</taxon>
        <taxon>Hyphomonadaceae</taxon>
        <taxon>Hyphomonas</taxon>
    </lineage>
</organism>
<dbReference type="InterPro" id="IPR029479">
    <property type="entry name" value="Nitroreductase"/>
</dbReference>
<dbReference type="SUPFAM" id="SSF55469">
    <property type="entry name" value="FMN-dependent nitroreductase-like"/>
    <property type="match status" value="1"/>
</dbReference>
<dbReference type="PANTHER" id="PTHR43543">
    <property type="entry name" value="MALONIC SEMIALDEHYDE REDUCTASE RUTE-RELATED"/>
    <property type="match status" value="1"/>
</dbReference>
<evidence type="ECO:0000256" key="4">
    <source>
        <dbReference type="ARBA" id="ARBA00023002"/>
    </source>
</evidence>
<comment type="similarity">
    <text evidence="5">Belongs to the nitroreductase family. HadB/RutE subfamily.</text>
</comment>
<dbReference type="PANTHER" id="PTHR43543:SF1">
    <property type="entry name" value="MALONIC SEMIALDEHYDE REDUCTASE RUTE-RELATED"/>
    <property type="match status" value="1"/>
</dbReference>
<feature type="domain" description="Nitroreductase" evidence="6">
    <location>
        <begin position="24"/>
        <end position="156"/>
    </location>
</feature>
<reference evidence="7 8" key="1">
    <citation type="journal article" date="2014" name="Antonie Van Leeuwenhoek">
        <title>Hyphomonas beringensis sp. nov. and Hyphomonas chukchiensis sp. nov., isolated from surface seawater of the Bering Sea and Chukchi Sea.</title>
        <authorList>
            <person name="Li C."/>
            <person name="Lai Q."/>
            <person name="Li G."/>
            <person name="Dong C."/>
            <person name="Wang J."/>
            <person name="Liao Y."/>
            <person name="Shao Z."/>
        </authorList>
    </citation>
    <scope>NUCLEOTIDE SEQUENCE [LARGE SCALE GENOMIC DNA]</scope>
    <source>
        <strain evidence="7 8">VP2</strain>
    </source>
</reference>
<dbReference type="Gene3D" id="3.40.109.10">
    <property type="entry name" value="NADH Oxidase"/>
    <property type="match status" value="1"/>
</dbReference>
<dbReference type="Proteomes" id="UP000024816">
    <property type="component" value="Unassembled WGS sequence"/>
</dbReference>
<sequence length="199" mass="22561">MAHPVNDHALDVIFRDARSYNGWREEDVPEVLIRAVYDLAKLGPTSANNSPARFVFVSSEEGKARLVPLMSEGNREKTQKAPWTVIIAYDMEFHEKIPQLFPHAPEAKDWFHHIKEETAFRNGTLQGAYLMLAARSLGLDCGPMSGFDADAVNKEFFESQDGEMKNWKANFICNIGHGDRTTIFDRSPRLSFDEACRVL</sequence>
<comment type="caution">
    <text evidence="7">The sequence shown here is derived from an EMBL/GenBank/DDBJ whole genome shotgun (WGS) entry which is preliminary data.</text>
</comment>
<keyword evidence="8" id="KW-1185">Reference proteome</keyword>
<protein>
    <recommendedName>
        <fullName evidence="5">Putative NADH dehydrogenase/NAD(P)H nitroreductase HJA_00310</fullName>
        <ecNumber evidence="5">1.-.-.-</ecNumber>
    </recommendedName>
</protein>
<evidence type="ECO:0000256" key="1">
    <source>
        <dbReference type="ARBA" id="ARBA00022630"/>
    </source>
</evidence>
<dbReference type="InterPro" id="IPR023936">
    <property type="entry name" value="RutE-like"/>
</dbReference>
<dbReference type="CDD" id="cd02148">
    <property type="entry name" value="RutE-like"/>
    <property type="match status" value="1"/>
</dbReference>
<accession>A0A059FJY0</accession>
<gene>
    <name evidence="7" type="ORF">HJA_00310</name>
</gene>
<dbReference type="RefSeq" id="WP_035576855.1">
    <property type="nucleotide sequence ID" value="NZ_ARYJ01000001.1"/>
</dbReference>
<name>A0A059FJY0_9PROT</name>
<evidence type="ECO:0000256" key="3">
    <source>
        <dbReference type="ARBA" id="ARBA00022857"/>
    </source>
</evidence>
<keyword evidence="3 5" id="KW-0521">NADP</keyword>
<evidence type="ECO:0000256" key="5">
    <source>
        <dbReference type="HAMAP-Rule" id="MF_01204"/>
    </source>
</evidence>
<dbReference type="PATRIC" id="fig|1280952.3.peg.62"/>
<evidence type="ECO:0000313" key="8">
    <source>
        <dbReference type="Proteomes" id="UP000024816"/>
    </source>
</evidence>
<keyword evidence="1 5" id="KW-0285">Flavoprotein</keyword>
<comment type="cofactor">
    <cofactor evidence="5">
        <name>FMN</name>
        <dbReference type="ChEBI" id="CHEBI:58210"/>
    </cofactor>
</comment>
<keyword evidence="5" id="KW-0520">NAD</keyword>
<dbReference type="InterPro" id="IPR050461">
    <property type="entry name" value="Nitroreductase_HadB/RutE"/>
</dbReference>
<evidence type="ECO:0000256" key="2">
    <source>
        <dbReference type="ARBA" id="ARBA00022643"/>
    </source>
</evidence>
<dbReference type="Pfam" id="PF00881">
    <property type="entry name" value="Nitroreductase"/>
    <property type="match status" value="1"/>
</dbReference>
<dbReference type="GO" id="GO:0016491">
    <property type="term" value="F:oxidoreductase activity"/>
    <property type="evidence" value="ECO:0007669"/>
    <property type="project" value="UniProtKB-UniRule"/>
</dbReference>
<dbReference type="eggNOG" id="COG0778">
    <property type="taxonomic scope" value="Bacteria"/>
</dbReference>
<keyword evidence="2 5" id="KW-0288">FMN</keyword>
<proteinExistence type="inferred from homology"/>
<evidence type="ECO:0000313" key="7">
    <source>
        <dbReference type="EMBL" id="KCZ90934.1"/>
    </source>
</evidence>
<evidence type="ECO:0000259" key="6">
    <source>
        <dbReference type="Pfam" id="PF00881"/>
    </source>
</evidence>
<dbReference type="STRING" id="1280952.HJA_00310"/>
<dbReference type="EC" id="1.-.-.-" evidence="5"/>
<keyword evidence="4 5" id="KW-0560">Oxidoreductase</keyword>
<dbReference type="EMBL" id="ARYJ01000001">
    <property type="protein sequence ID" value="KCZ90934.1"/>
    <property type="molecule type" value="Genomic_DNA"/>
</dbReference>
<dbReference type="AlphaFoldDB" id="A0A059FJY0"/>